<sequence>MKTKRRTLIVLLAFVLAAGAALALLTHANQKAEQAASEAEDGSIPLLDVTAATLESVSIQYGGETLTLRPSDDGWTLTEDPAYHLDDSACSTIRTALAGMKAKRQLEAQPGEDYGFDAPQLVVNVSAAGESTTLTVGAENPVTGDVYVRREGGDAVYTVDAARFRCMEQTKAELFGAFSPGGITVSDIEAVRYTLQSGETIKLQSVSQPTEADSTTYQTVWQLTDEPNAALDTDKTDALLAALASYVTGQDTAADPSACGFDTPLVTAEVTTADGTVTLTYAIGTDGYYMMVSGDSSVYTVDGQTAQALCLTARQLKADT</sequence>
<dbReference type="InterPro" id="IPR025641">
    <property type="entry name" value="DUF4340"/>
</dbReference>
<reference evidence="3 4" key="1">
    <citation type="submission" date="2018-02" db="EMBL/GenBank/DDBJ databases">
        <title>Complete genome sequencing of Faecalibacterium prausnitzii strains isolated from the human gut.</title>
        <authorList>
            <person name="Fitzgerald B.C."/>
            <person name="Shkoporov A.N."/>
            <person name="Ross P.R."/>
            <person name="Hill C."/>
        </authorList>
    </citation>
    <scope>NUCLEOTIDE SEQUENCE [LARGE SCALE GENOMIC DNA]</scope>
    <source>
        <strain evidence="3 4">APC942/32-1</strain>
    </source>
</reference>
<feature type="signal peptide" evidence="1">
    <location>
        <begin position="1"/>
        <end position="23"/>
    </location>
</feature>
<accession>A0A329TZ18</accession>
<protein>
    <recommendedName>
        <fullName evidence="2">DUF4340 domain-containing protein</fullName>
    </recommendedName>
</protein>
<evidence type="ECO:0000259" key="2">
    <source>
        <dbReference type="Pfam" id="PF14238"/>
    </source>
</evidence>
<keyword evidence="1" id="KW-0732">Signal</keyword>
<feature type="domain" description="DUF4340" evidence="2">
    <location>
        <begin position="75"/>
        <end position="264"/>
    </location>
</feature>
<evidence type="ECO:0000313" key="4">
    <source>
        <dbReference type="Proteomes" id="UP000251144"/>
    </source>
</evidence>
<comment type="caution">
    <text evidence="3">The sequence shown here is derived from an EMBL/GenBank/DDBJ whole genome shotgun (WGS) entry which is preliminary data.</text>
</comment>
<dbReference type="AlphaFoldDB" id="A0A329TZ18"/>
<proteinExistence type="predicted"/>
<dbReference type="Proteomes" id="UP000251144">
    <property type="component" value="Unassembled WGS sequence"/>
</dbReference>
<dbReference type="Pfam" id="PF14238">
    <property type="entry name" value="DUF4340"/>
    <property type="match status" value="1"/>
</dbReference>
<organism evidence="3 4">
    <name type="scientific">Faecalibacterium prausnitzii</name>
    <dbReference type="NCBI Taxonomy" id="853"/>
    <lineage>
        <taxon>Bacteria</taxon>
        <taxon>Bacillati</taxon>
        <taxon>Bacillota</taxon>
        <taxon>Clostridia</taxon>
        <taxon>Eubacteriales</taxon>
        <taxon>Oscillospiraceae</taxon>
        <taxon>Faecalibacterium</taxon>
    </lineage>
</organism>
<dbReference type="RefSeq" id="WP_158400715.1">
    <property type="nucleotide sequence ID" value="NZ_PRLB01000003.1"/>
</dbReference>
<feature type="chain" id="PRO_5038383455" description="DUF4340 domain-containing protein" evidence="1">
    <location>
        <begin position="24"/>
        <end position="320"/>
    </location>
</feature>
<dbReference type="EMBL" id="PRLB01000003">
    <property type="protein sequence ID" value="RAW54822.1"/>
    <property type="molecule type" value="Genomic_DNA"/>
</dbReference>
<gene>
    <name evidence="3" type="ORF">C4N26_05405</name>
</gene>
<dbReference type="OrthoDB" id="1863148at2"/>
<name>A0A329TZ18_9FIRM</name>
<evidence type="ECO:0000256" key="1">
    <source>
        <dbReference type="SAM" id="SignalP"/>
    </source>
</evidence>
<evidence type="ECO:0000313" key="3">
    <source>
        <dbReference type="EMBL" id="RAW54822.1"/>
    </source>
</evidence>